<keyword evidence="3" id="KW-1185">Reference proteome</keyword>
<accession>A0AAV0G3V4</accession>
<name>A0AAV0G3V4_9ASTE</name>
<dbReference type="AlphaFoldDB" id="A0AAV0G3V4"/>
<feature type="compositionally biased region" description="Basic and acidic residues" evidence="1">
    <location>
        <begin position="27"/>
        <end position="40"/>
    </location>
</feature>
<dbReference type="EMBL" id="CAMAPF010001038">
    <property type="protein sequence ID" value="CAH9142218.1"/>
    <property type="molecule type" value="Genomic_DNA"/>
</dbReference>
<organism evidence="2 3">
    <name type="scientific">Cuscuta epithymum</name>
    <dbReference type="NCBI Taxonomy" id="186058"/>
    <lineage>
        <taxon>Eukaryota</taxon>
        <taxon>Viridiplantae</taxon>
        <taxon>Streptophyta</taxon>
        <taxon>Embryophyta</taxon>
        <taxon>Tracheophyta</taxon>
        <taxon>Spermatophyta</taxon>
        <taxon>Magnoliopsida</taxon>
        <taxon>eudicotyledons</taxon>
        <taxon>Gunneridae</taxon>
        <taxon>Pentapetalae</taxon>
        <taxon>asterids</taxon>
        <taxon>lamiids</taxon>
        <taxon>Solanales</taxon>
        <taxon>Convolvulaceae</taxon>
        <taxon>Cuscuteae</taxon>
        <taxon>Cuscuta</taxon>
        <taxon>Cuscuta subgen. Cuscuta</taxon>
    </lineage>
</organism>
<comment type="caution">
    <text evidence="2">The sequence shown here is derived from an EMBL/GenBank/DDBJ whole genome shotgun (WGS) entry which is preliminary data.</text>
</comment>
<feature type="compositionally biased region" description="Polar residues" evidence="1">
    <location>
        <begin position="77"/>
        <end position="88"/>
    </location>
</feature>
<feature type="region of interest" description="Disordered" evidence="1">
    <location>
        <begin position="1"/>
        <end position="88"/>
    </location>
</feature>
<feature type="compositionally biased region" description="Basic residues" evidence="1">
    <location>
        <begin position="1"/>
        <end position="10"/>
    </location>
</feature>
<evidence type="ECO:0000313" key="2">
    <source>
        <dbReference type="EMBL" id="CAH9142218.1"/>
    </source>
</evidence>
<gene>
    <name evidence="2" type="ORF">CEPIT_LOCUS39733</name>
</gene>
<reference evidence="2" key="1">
    <citation type="submission" date="2022-07" db="EMBL/GenBank/DDBJ databases">
        <authorList>
            <person name="Macas J."/>
            <person name="Novak P."/>
            <person name="Neumann P."/>
        </authorList>
    </citation>
    <scope>NUCLEOTIDE SEQUENCE</scope>
</reference>
<evidence type="ECO:0000256" key="1">
    <source>
        <dbReference type="SAM" id="MobiDB-lite"/>
    </source>
</evidence>
<evidence type="ECO:0000313" key="3">
    <source>
        <dbReference type="Proteomes" id="UP001152523"/>
    </source>
</evidence>
<dbReference type="Proteomes" id="UP001152523">
    <property type="component" value="Unassembled WGS sequence"/>
</dbReference>
<protein>
    <submittedName>
        <fullName evidence="2">Uncharacterized protein</fullName>
    </submittedName>
</protein>
<proteinExistence type="predicted"/>
<feature type="compositionally biased region" description="Basic and acidic residues" evidence="1">
    <location>
        <begin position="67"/>
        <end position="76"/>
    </location>
</feature>
<sequence>MSVDRRRRQKTGSGKGSISKLRKNKMEKKEGGKGIEDQGSRWKRQKKREEEGRRRPGNFSGDDLISGDDKWSDDNQRQTVGNEHMASQINTVEKNYSRLFSNSLHHCKDEETY</sequence>